<keyword evidence="1" id="KW-0812">Transmembrane</keyword>
<gene>
    <name evidence="2" type="ORF">ABE541_14560</name>
</gene>
<dbReference type="EMBL" id="JBDJNQ010000006">
    <property type="protein sequence ID" value="MEN5378482.1"/>
    <property type="molecule type" value="Genomic_DNA"/>
</dbReference>
<feature type="transmembrane region" description="Helical" evidence="1">
    <location>
        <begin position="12"/>
        <end position="32"/>
    </location>
</feature>
<protein>
    <submittedName>
        <fullName evidence="2">AtpZ/AtpI family protein</fullName>
    </submittedName>
</protein>
<keyword evidence="1" id="KW-0472">Membrane</keyword>
<evidence type="ECO:0000313" key="3">
    <source>
        <dbReference type="Proteomes" id="UP001409291"/>
    </source>
</evidence>
<accession>A0ABV0BV76</accession>
<dbReference type="InterPro" id="IPR032820">
    <property type="entry name" value="ATPase_put"/>
</dbReference>
<keyword evidence="3" id="KW-1185">Reference proteome</keyword>
<organism evidence="2 3">
    <name type="scientific">Sphingobacterium kitahiroshimense</name>
    <dbReference type="NCBI Taxonomy" id="470446"/>
    <lineage>
        <taxon>Bacteria</taxon>
        <taxon>Pseudomonadati</taxon>
        <taxon>Bacteroidota</taxon>
        <taxon>Sphingobacteriia</taxon>
        <taxon>Sphingobacteriales</taxon>
        <taxon>Sphingobacteriaceae</taxon>
        <taxon>Sphingobacterium</taxon>
    </lineage>
</organism>
<reference evidence="2 3" key="1">
    <citation type="submission" date="2024-04" db="EMBL/GenBank/DDBJ databases">
        <title>WGS of bacteria from Torrens River.</title>
        <authorList>
            <person name="Wyrsch E.R."/>
            <person name="Drigo B."/>
        </authorList>
    </citation>
    <scope>NUCLEOTIDE SEQUENCE [LARGE SCALE GENOMIC DNA]</scope>
    <source>
        <strain evidence="2 3">TWI391</strain>
    </source>
</reference>
<dbReference type="RefSeq" id="WP_021188663.1">
    <property type="nucleotide sequence ID" value="NZ_JBDJNQ010000006.1"/>
</dbReference>
<sequence>MGKSNKNPNKWMVFISLPLQMGVTIYLMYMLGTWLDEKYHFSNGLAMKICTFIGIFASLYHFIREANRLNRDE</sequence>
<feature type="transmembrane region" description="Helical" evidence="1">
    <location>
        <begin position="44"/>
        <end position="63"/>
    </location>
</feature>
<proteinExistence type="predicted"/>
<name>A0ABV0BV76_9SPHI</name>
<dbReference type="Pfam" id="PF09527">
    <property type="entry name" value="ATPase_gene1"/>
    <property type="match status" value="1"/>
</dbReference>
<evidence type="ECO:0000313" key="2">
    <source>
        <dbReference type="EMBL" id="MEN5378482.1"/>
    </source>
</evidence>
<comment type="caution">
    <text evidence="2">The sequence shown here is derived from an EMBL/GenBank/DDBJ whole genome shotgun (WGS) entry which is preliminary data.</text>
</comment>
<keyword evidence="1" id="KW-1133">Transmembrane helix</keyword>
<evidence type="ECO:0000256" key="1">
    <source>
        <dbReference type="SAM" id="Phobius"/>
    </source>
</evidence>
<dbReference type="Proteomes" id="UP001409291">
    <property type="component" value="Unassembled WGS sequence"/>
</dbReference>